<dbReference type="Proteomes" id="UP001209878">
    <property type="component" value="Unassembled WGS sequence"/>
</dbReference>
<protein>
    <submittedName>
        <fullName evidence="1">Uncharacterized protein</fullName>
    </submittedName>
</protein>
<sequence>ANHAVNFFLYSLTGAHFRCELVALFRRCIQRGLVTAGCVRRMTARVTGSFRYR</sequence>
<evidence type="ECO:0000313" key="1">
    <source>
        <dbReference type="EMBL" id="KAK2161008.1"/>
    </source>
</evidence>
<feature type="non-terminal residue" evidence="1">
    <location>
        <position position="1"/>
    </location>
</feature>
<organism evidence="1 2">
    <name type="scientific">Ridgeia piscesae</name>
    <name type="common">Tubeworm</name>
    <dbReference type="NCBI Taxonomy" id="27915"/>
    <lineage>
        <taxon>Eukaryota</taxon>
        <taxon>Metazoa</taxon>
        <taxon>Spiralia</taxon>
        <taxon>Lophotrochozoa</taxon>
        <taxon>Annelida</taxon>
        <taxon>Polychaeta</taxon>
        <taxon>Sedentaria</taxon>
        <taxon>Canalipalpata</taxon>
        <taxon>Sabellida</taxon>
        <taxon>Siboglinidae</taxon>
        <taxon>Ridgeia</taxon>
    </lineage>
</organism>
<comment type="caution">
    <text evidence="1">The sequence shown here is derived from an EMBL/GenBank/DDBJ whole genome shotgun (WGS) entry which is preliminary data.</text>
</comment>
<dbReference type="AlphaFoldDB" id="A0AAD9JYW2"/>
<evidence type="ECO:0000313" key="2">
    <source>
        <dbReference type="Proteomes" id="UP001209878"/>
    </source>
</evidence>
<reference evidence="1" key="1">
    <citation type="journal article" date="2023" name="Mol. Biol. Evol.">
        <title>Third-Generation Sequencing Reveals the Adaptive Role of the Epigenome in Three Deep-Sea Polychaetes.</title>
        <authorList>
            <person name="Perez M."/>
            <person name="Aroh O."/>
            <person name="Sun Y."/>
            <person name="Lan Y."/>
            <person name="Juniper S.K."/>
            <person name="Young C.R."/>
            <person name="Angers B."/>
            <person name="Qian P.Y."/>
        </authorList>
    </citation>
    <scope>NUCLEOTIDE SEQUENCE</scope>
    <source>
        <strain evidence="1">R07B-5</strain>
    </source>
</reference>
<name>A0AAD9JYW2_RIDPI</name>
<proteinExistence type="predicted"/>
<gene>
    <name evidence="1" type="ORF">NP493_1608g00027</name>
</gene>
<accession>A0AAD9JYW2</accession>
<dbReference type="EMBL" id="JAODUO010001608">
    <property type="protein sequence ID" value="KAK2161008.1"/>
    <property type="molecule type" value="Genomic_DNA"/>
</dbReference>
<keyword evidence="2" id="KW-1185">Reference proteome</keyword>